<keyword evidence="1" id="KW-1133">Transmembrane helix</keyword>
<feature type="non-terminal residue" evidence="2">
    <location>
        <position position="86"/>
    </location>
</feature>
<accession>A0A9P7YT79</accession>
<dbReference type="GO" id="GO:0005774">
    <property type="term" value="C:vacuolar membrane"/>
    <property type="evidence" value="ECO:0007669"/>
    <property type="project" value="UniProtKB-SubCell"/>
</dbReference>
<comment type="similarity">
    <text evidence="1">Belongs to the ATG22 family.</text>
</comment>
<dbReference type="GO" id="GO:0006914">
    <property type="term" value="P:autophagy"/>
    <property type="evidence" value="ECO:0007669"/>
    <property type="project" value="UniProtKB-KW"/>
</dbReference>
<keyword evidence="1" id="KW-0029">Amino-acid transport</keyword>
<keyword evidence="1" id="KW-0926">Vacuole</keyword>
<keyword evidence="1" id="KW-0812">Transmembrane</keyword>
<dbReference type="AlphaFoldDB" id="A0A9P7YT79"/>
<gene>
    <name evidence="2" type="ORF">BJ875DRAFT_391265</name>
</gene>
<dbReference type="GO" id="GO:0006865">
    <property type="term" value="P:amino acid transport"/>
    <property type="evidence" value="ECO:0007669"/>
    <property type="project" value="UniProtKB-KW"/>
</dbReference>
<evidence type="ECO:0000256" key="1">
    <source>
        <dbReference type="RuleBase" id="RU363073"/>
    </source>
</evidence>
<keyword evidence="1" id="KW-0472">Membrane</keyword>
<evidence type="ECO:0000313" key="2">
    <source>
        <dbReference type="EMBL" id="KAG9239316.1"/>
    </source>
</evidence>
<evidence type="ECO:0000313" key="3">
    <source>
        <dbReference type="Proteomes" id="UP000824998"/>
    </source>
</evidence>
<comment type="function">
    <text evidence="1">Vacuolar effluxer which mediate the efflux of amino acids resulting from autophagic degradation. The release of autophagic amino acids allows the maintenance of protein synthesis and viability during nitrogen starvation.</text>
</comment>
<reference evidence="2" key="1">
    <citation type="journal article" date="2021" name="IMA Fungus">
        <title>Genomic characterization of three marine fungi, including Emericellopsis atlantica sp. nov. with signatures of a generalist lifestyle and marine biomass degradation.</title>
        <authorList>
            <person name="Hagestad O.C."/>
            <person name="Hou L."/>
            <person name="Andersen J.H."/>
            <person name="Hansen E.H."/>
            <person name="Altermark B."/>
            <person name="Li C."/>
            <person name="Kuhnert E."/>
            <person name="Cox R.J."/>
            <person name="Crous P.W."/>
            <person name="Spatafora J.W."/>
            <person name="Lail K."/>
            <person name="Amirebrahimi M."/>
            <person name="Lipzen A."/>
            <person name="Pangilinan J."/>
            <person name="Andreopoulos W."/>
            <person name="Hayes R.D."/>
            <person name="Ng V."/>
            <person name="Grigoriev I.V."/>
            <person name="Jackson S.A."/>
            <person name="Sutton T.D.S."/>
            <person name="Dobson A.D.W."/>
            <person name="Rama T."/>
        </authorList>
    </citation>
    <scope>NUCLEOTIDE SEQUENCE</scope>
    <source>
        <strain evidence="2">TRa018bII</strain>
    </source>
</reference>
<keyword evidence="1" id="KW-0813">Transport</keyword>
<proteinExistence type="inferred from homology"/>
<feature type="transmembrane region" description="Helical" evidence="1">
    <location>
        <begin position="41"/>
        <end position="61"/>
    </location>
</feature>
<name>A0A9P7YT79_9HELO</name>
<keyword evidence="3" id="KW-1185">Reference proteome</keyword>
<dbReference type="Pfam" id="PF11700">
    <property type="entry name" value="ATG22"/>
    <property type="match status" value="1"/>
</dbReference>
<organism evidence="2 3">
    <name type="scientific">Amylocarpus encephaloides</name>
    <dbReference type="NCBI Taxonomy" id="45428"/>
    <lineage>
        <taxon>Eukaryota</taxon>
        <taxon>Fungi</taxon>
        <taxon>Dikarya</taxon>
        <taxon>Ascomycota</taxon>
        <taxon>Pezizomycotina</taxon>
        <taxon>Leotiomycetes</taxon>
        <taxon>Helotiales</taxon>
        <taxon>Helotiales incertae sedis</taxon>
        <taxon>Amylocarpus</taxon>
    </lineage>
</organism>
<dbReference type="EMBL" id="MU251359">
    <property type="protein sequence ID" value="KAG9239316.1"/>
    <property type="molecule type" value="Genomic_DNA"/>
</dbReference>
<protein>
    <recommendedName>
        <fullName evidence="1">Autophagy-related protein</fullName>
    </recommendedName>
</protein>
<keyword evidence="1" id="KW-0072">Autophagy</keyword>
<dbReference type="InterPro" id="IPR024671">
    <property type="entry name" value="Atg22-like"/>
</dbReference>
<dbReference type="OrthoDB" id="42657at2759"/>
<comment type="caution">
    <text evidence="2">The sequence shown here is derived from an EMBL/GenBank/DDBJ whole genome shotgun (WGS) entry which is preliminary data.</text>
</comment>
<dbReference type="Proteomes" id="UP000824998">
    <property type="component" value="Unassembled WGS sequence"/>
</dbReference>
<sequence>MNMTVPLIDIARFILTWKLVSYVGPVIVQCIINSTKNNYSAFQFLCSMDVVATIGMILINVEKGRENCRRFVQERKSIRESSANRS</sequence>
<comment type="subcellular location">
    <subcellularLocation>
        <location evidence="1">Vacuole membrane</location>
        <topology evidence="1">Multi-pass membrane protein</topology>
    </subcellularLocation>
</comment>
<comment type="caution">
    <text evidence="1">Lacks conserved residue(s) required for the propagation of feature annotation.</text>
</comment>